<organism evidence="1">
    <name type="scientific">Salix viminalis</name>
    <name type="common">Common osier</name>
    <name type="synonym">Basket willow</name>
    <dbReference type="NCBI Taxonomy" id="40686"/>
    <lineage>
        <taxon>Eukaryota</taxon>
        <taxon>Viridiplantae</taxon>
        <taxon>Streptophyta</taxon>
        <taxon>Embryophyta</taxon>
        <taxon>Tracheophyta</taxon>
        <taxon>Spermatophyta</taxon>
        <taxon>Magnoliopsida</taxon>
        <taxon>eudicotyledons</taxon>
        <taxon>Gunneridae</taxon>
        <taxon>Pentapetalae</taxon>
        <taxon>rosids</taxon>
        <taxon>fabids</taxon>
        <taxon>Malpighiales</taxon>
        <taxon>Salicaceae</taxon>
        <taxon>Saliceae</taxon>
        <taxon>Salix</taxon>
    </lineage>
</organism>
<name>A0A6N2KPN3_SALVM</name>
<gene>
    <name evidence="1" type="ORF">SVIM_LOCUS109103</name>
</gene>
<protein>
    <submittedName>
        <fullName evidence="1">Uncharacterized protein</fullName>
    </submittedName>
</protein>
<sequence length="21" mass="2489">MEVSEFSAWLVIKELNELFGF</sequence>
<proteinExistence type="predicted"/>
<reference evidence="1" key="1">
    <citation type="submission" date="2019-03" db="EMBL/GenBank/DDBJ databases">
        <authorList>
            <person name="Mank J."/>
            <person name="Almeida P."/>
        </authorList>
    </citation>
    <scope>NUCLEOTIDE SEQUENCE</scope>
    <source>
        <strain evidence="1">78183</strain>
    </source>
</reference>
<accession>A0A6N2KPN3</accession>
<evidence type="ECO:0000313" key="1">
    <source>
        <dbReference type="EMBL" id="VFU29596.1"/>
    </source>
</evidence>
<dbReference type="EMBL" id="CAADRP010000557">
    <property type="protein sequence ID" value="VFU29596.1"/>
    <property type="molecule type" value="Genomic_DNA"/>
</dbReference>
<dbReference type="AlphaFoldDB" id="A0A6N2KPN3"/>